<protein>
    <submittedName>
        <fullName evidence="2">Uncharacterized protein</fullName>
    </submittedName>
</protein>
<feature type="compositionally biased region" description="Polar residues" evidence="1">
    <location>
        <begin position="1"/>
        <end position="11"/>
    </location>
</feature>
<evidence type="ECO:0000313" key="3">
    <source>
        <dbReference type="Proteomes" id="UP001281761"/>
    </source>
</evidence>
<gene>
    <name evidence="2" type="ORF">BLNAU_22200</name>
</gene>
<dbReference type="EMBL" id="JARBJD010000377">
    <property type="protein sequence ID" value="KAK2942871.1"/>
    <property type="molecule type" value="Genomic_DNA"/>
</dbReference>
<evidence type="ECO:0000313" key="2">
    <source>
        <dbReference type="EMBL" id="KAK2942871.1"/>
    </source>
</evidence>
<sequence length="76" mass="8705">MGSRQHSTGPSTRAPWTAQDSAQSWCKEAAAPRWVPNSGKRYWCGQTQRPLQGRVTFIIINFFGLSFQIQHFSIRH</sequence>
<reference evidence="2 3" key="1">
    <citation type="journal article" date="2022" name="bioRxiv">
        <title>Genomics of Preaxostyla Flagellates Illuminates Evolutionary Transitions and the Path Towards Mitochondrial Loss.</title>
        <authorList>
            <person name="Novak L.V.F."/>
            <person name="Treitli S.C."/>
            <person name="Pyrih J."/>
            <person name="Halakuc P."/>
            <person name="Pipaliya S.V."/>
            <person name="Vacek V."/>
            <person name="Brzon O."/>
            <person name="Soukal P."/>
            <person name="Eme L."/>
            <person name="Dacks J.B."/>
            <person name="Karnkowska A."/>
            <person name="Elias M."/>
            <person name="Hampl V."/>
        </authorList>
    </citation>
    <scope>NUCLEOTIDE SEQUENCE [LARGE SCALE GENOMIC DNA]</scope>
    <source>
        <strain evidence="2">NAU3</strain>
        <tissue evidence="2">Gut</tissue>
    </source>
</reference>
<accession>A0ABQ9WTQ7</accession>
<keyword evidence="3" id="KW-1185">Reference proteome</keyword>
<evidence type="ECO:0000256" key="1">
    <source>
        <dbReference type="SAM" id="MobiDB-lite"/>
    </source>
</evidence>
<feature type="region of interest" description="Disordered" evidence="1">
    <location>
        <begin position="1"/>
        <end position="20"/>
    </location>
</feature>
<comment type="caution">
    <text evidence="2">The sequence shown here is derived from an EMBL/GenBank/DDBJ whole genome shotgun (WGS) entry which is preliminary data.</text>
</comment>
<dbReference type="Proteomes" id="UP001281761">
    <property type="component" value="Unassembled WGS sequence"/>
</dbReference>
<organism evidence="2 3">
    <name type="scientific">Blattamonas nauphoetae</name>
    <dbReference type="NCBI Taxonomy" id="2049346"/>
    <lineage>
        <taxon>Eukaryota</taxon>
        <taxon>Metamonada</taxon>
        <taxon>Preaxostyla</taxon>
        <taxon>Oxymonadida</taxon>
        <taxon>Blattamonas</taxon>
    </lineage>
</organism>
<name>A0ABQ9WTQ7_9EUKA</name>
<proteinExistence type="predicted"/>